<protein>
    <submittedName>
        <fullName evidence="1">Uncharacterized protein</fullName>
    </submittedName>
</protein>
<accession>A0ABS4Y3W8</accession>
<evidence type="ECO:0000313" key="1">
    <source>
        <dbReference type="EMBL" id="MBP2403493.1"/>
    </source>
</evidence>
<gene>
    <name evidence="1" type="ORF">JO379_002962</name>
</gene>
<dbReference type="EMBL" id="JAGIOH010000001">
    <property type="protein sequence ID" value="MBP2403493.1"/>
    <property type="molecule type" value="Genomic_DNA"/>
</dbReference>
<evidence type="ECO:0000313" key="2">
    <source>
        <dbReference type="Proteomes" id="UP001519291"/>
    </source>
</evidence>
<name>A0ABS4Y3W8_9ACTN</name>
<reference evidence="1 2" key="1">
    <citation type="submission" date="2021-03" db="EMBL/GenBank/DDBJ databases">
        <title>Sequencing the genomes of 1000 actinobacteria strains.</title>
        <authorList>
            <person name="Klenk H.-P."/>
        </authorList>
    </citation>
    <scope>NUCLEOTIDE SEQUENCE [LARGE SCALE GENOMIC DNA]</scope>
    <source>
        <strain evidence="1 2">DSM 41480</strain>
    </source>
</reference>
<dbReference type="Proteomes" id="UP001519291">
    <property type="component" value="Unassembled WGS sequence"/>
</dbReference>
<keyword evidence="2" id="KW-1185">Reference proteome</keyword>
<organism evidence="1 2">
    <name type="scientific">Streptomyces syringium</name>
    <dbReference type="NCBI Taxonomy" id="76729"/>
    <lineage>
        <taxon>Bacteria</taxon>
        <taxon>Bacillati</taxon>
        <taxon>Actinomycetota</taxon>
        <taxon>Actinomycetes</taxon>
        <taxon>Kitasatosporales</taxon>
        <taxon>Streptomycetaceae</taxon>
        <taxon>Streptomyces</taxon>
    </lineage>
</organism>
<comment type="caution">
    <text evidence="1">The sequence shown here is derived from an EMBL/GenBank/DDBJ whole genome shotgun (WGS) entry which is preliminary data.</text>
</comment>
<sequence length="110" mass="12489">MEWRGTEVPPIETVLWLVKPPARIRGTWEEPKEAGEWLGRRLMEYAPRFAFARDRGAEFSVACVASAVERLMWGGDVSLGFYLRQPLFLSLALVTCAPNRTRPDLPCPAR</sequence>
<proteinExistence type="predicted"/>